<dbReference type="Gene3D" id="1.10.1380.10">
    <property type="entry name" value="Neutral endopeptidase , domain2"/>
    <property type="match status" value="1"/>
</dbReference>
<evidence type="ECO:0000256" key="4">
    <source>
        <dbReference type="ARBA" id="ARBA00022723"/>
    </source>
</evidence>
<keyword evidence="7" id="KW-0482">Metalloprotease</keyword>
<evidence type="ECO:0000259" key="10">
    <source>
        <dbReference type="Pfam" id="PF05649"/>
    </source>
</evidence>
<dbReference type="AlphaFoldDB" id="A0AAN8FKV7"/>
<evidence type="ECO:0000256" key="6">
    <source>
        <dbReference type="ARBA" id="ARBA00022833"/>
    </source>
</evidence>
<dbReference type="Proteomes" id="UP001331761">
    <property type="component" value="Unassembled WGS sequence"/>
</dbReference>
<keyword evidence="8" id="KW-0732">Signal</keyword>
<evidence type="ECO:0000259" key="9">
    <source>
        <dbReference type="Pfam" id="PF01431"/>
    </source>
</evidence>
<dbReference type="CDD" id="cd08662">
    <property type="entry name" value="M13"/>
    <property type="match status" value="1"/>
</dbReference>
<evidence type="ECO:0000256" key="8">
    <source>
        <dbReference type="SAM" id="SignalP"/>
    </source>
</evidence>
<gene>
    <name evidence="11" type="ORF">GCK32_009379</name>
</gene>
<protein>
    <submittedName>
        <fullName evidence="11">Uncharacterized protein</fullName>
    </submittedName>
</protein>
<feature type="domain" description="Peptidase M13 C-terminal" evidence="9">
    <location>
        <begin position="393"/>
        <end position="598"/>
    </location>
</feature>
<dbReference type="InterPro" id="IPR018497">
    <property type="entry name" value="Peptidase_M13_C"/>
</dbReference>
<comment type="similarity">
    <text evidence="2">Belongs to the peptidase M13 family.</text>
</comment>
<feature type="signal peptide" evidence="8">
    <location>
        <begin position="1"/>
        <end position="16"/>
    </location>
</feature>
<feature type="domain" description="Peptidase M13 N-terminal" evidence="10">
    <location>
        <begin position="52"/>
        <end position="331"/>
    </location>
</feature>
<proteinExistence type="inferred from homology"/>
<evidence type="ECO:0000256" key="1">
    <source>
        <dbReference type="ARBA" id="ARBA00001947"/>
    </source>
</evidence>
<dbReference type="GO" id="GO:0004222">
    <property type="term" value="F:metalloendopeptidase activity"/>
    <property type="evidence" value="ECO:0007669"/>
    <property type="project" value="InterPro"/>
</dbReference>
<dbReference type="PANTHER" id="PTHR11733:SF164">
    <property type="entry name" value="NEPRILYSIN"/>
    <property type="match status" value="1"/>
</dbReference>
<name>A0AAN8FKV7_TRICO</name>
<dbReference type="EMBL" id="WIXE01006751">
    <property type="protein sequence ID" value="KAK5981011.1"/>
    <property type="molecule type" value="Genomic_DNA"/>
</dbReference>
<keyword evidence="12" id="KW-1185">Reference proteome</keyword>
<dbReference type="InterPro" id="IPR000718">
    <property type="entry name" value="Peptidase_M13"/>
</dbReference>
<evidence type="ECO:0000313" key="12">
    <source>
        <dbReference type="Proteomes" id="UP001331761"/>
    </source>
</evidence>
<dbReference type="PANTHER" id="PTHR11733">
    <property type="entry name" value="ZINC METALLOPROTEASE FAMILY M13 NEPRILYSIN-RELATED"/>
    <property type="match status" value="1"/>
</dbReference>
<keyword evidence="4" id="KW-0479">Metal-binding</keyword>
<dbReference type="InterPro" id="IPR024079">
    <property type="entry name" value="MetalloPept_cat_dom_sf"/>
</dbReference>
<dbReference type="PRINTS" id="PR00786">
    <property type="entry name" value="NEPRILYSIN"/>
</dbReference>
<accession>A0AAN8FKV7</accession>
<feature type="chain" id="PRO_5042973604" evidence="8">
    <location>
        <begin position="17"/>
        <end position="599"/>
    </location>
</feature>
<dbReference type="GO" id="GO:0046872">
    <property type="term" value="F:metal ion binding"/>
    <property type="evidence" value="ECO:0007669"/>
    <property type="project" value="UniProtKB-KW"/>
</dbReference>
<dbReference type="Pfam" id="PF05649">
    <property type="entry name" value="Peptidase_M13_N"/>
    <property type="match status" value="1"/>
</dbReference>
<dbReference type="Gene3D" id="3.40.390.10">
    <property type="entry name" value="Collagenase (Catalytic Domain)"/>
    <property type="match status" value="2"/>
</dbReference>
<dbReference type="SUPFAM" id="SSF55486">
    <property type="entry name" value="Metalloproteases ('zincins'), catalytic domain"/>
    <property type="match status" value="1"/>
</dbReference>
<dbReference type="InterPro" id="IPR008753">
    <property type="entry name" value="Peptidase_M13_N"/>
</dbReference>
<comment type="cofactor">
    <cofactor evidence="1">
        <name>Zn(2+)</name>
        <dbReference type="ChEBI" id="CHEBI:29105"/>
    </cofactor>
</comment>
<dbReference type="GO" id="GO:0005886">
    <property type="term" value="C:plasma membrane"/>
    <property type="evidence" value="ECO:0007669"/>
    <property type="project" value="TreeGrafter"/>
</dbReference>
<evidence type="ECO:0000313" key="11">
    <source>
        <dbReference type="EMBL" id="KAK5981011.1"/>
    </source>
</evidence>
<dbReference type="InterPro" id="IPR042089">
    <property type="entry name" value="Peptidase_M13_dom_2"/>
</dbReference>
<organism evidence="11 12">
    <name type="scientific">Trichostrongylus colubriformis</name>
    <name type="common">Black scour worm</name>
    <dbReference type="NCBI Taxonomy" id="6319"/>
    <lineage>
        <taxon>Eukaryota</taxon>
        <taxon>Metazoa</taxon>
        <taxon>Ecdysozoa</taxon>
        <taxon>Nematoda</taxon>
        <taxon>Chromadorea</taxon>
        <taxon>Rhabditida</taxon>
        <taxon>Rhabditina</taxon>
        <taxon>Rhabditomorpha</taxon>
        <taxon>Strongyloidea</taxon>
        <taxon>Trichostrongylidae</taxon>
        <taxon>Trichostrongylus</taxon>
    </lineage>
</organism>
<dbReference type="Pfam" id="PF01431">
    <property type="entry name" value="Peptidase_M13"/>
    <property type="match status" value="1"/>
</dbReference>
<keyword evidence="5" id="KW-0378">Hydrolase</keyword>
<keyword evidence="3" id="KW-0645">Protease</keyword>
<comment type="caution">
    <text evidence="11">The sequence shown here is derived from an EMBL/GenBank/DDBJ whole genome shotgun (WGS) entry which is preliminary data.</text>
</comment>
<evidence type="ECO:0000256" key="7">
    <source>
        <dbReference type="ARBA" id="ARBA00023049"/>
    </source>
</evidence>
<keyword evidence="6" id="KW-0862">Zinc</keyword>
<sequence length="599" mass="69522">MSMHFGLLILVPCISSLQFTNPCEKSSQTVDASDFTKLIDHLNYSVNYKVDPCEDFYQFSCGNWIANTNDTLMNWEEISPFSKMYRLYEEDQIKALNSTEQSKSDAITQARRLYRSCIRAEEEWNSTGVSGIDYVMSKIRKFGIFPMLSEEPFDEAQFNAEFDFTWLLAYFNQDDTVLDFVPRVTLLSYHVQDFTRKLQMNFTELLLRLMKLIAADKGINYRKTNTQPDILALRIFMSKIYALPRSLPISMNLSQVDGTIYKANWTEYLFLTAPPIVHPYIAEDPTVAVRSKEYIEKLNEVLNETSPRTLTNYAVLGKISRITWSLLDDDLFHNDTALDELYSAHYGLSDQPFLEMLAKINLLRKTEDYLRLTTSIDQRSYETKFSTAGYDINAFYLPDANHIMVPLPFLQFPVFDESFPRSYLYGSVGSIIGHEISHSLDVQGRLYDGNGEKREWWKKTWTEEYDKRALCYKEQYDKVKIPIFNISLNGTITLAENIADNEGMKISYRAYKKYAAKLKDPAKSESLHGFTQDQLYFLGFSQKFCRKTAEFTLYEELFDSHAPSEFRADMVSKNFPPFASAFHCSSKSRMNAEHRCSIW</sequence>
<evidence type="ECO:0000256" key="5">
    <source>
        <dbReference type="ARBA" id="ARBA00022801"/>
    </source>
</evidence>
<evidence type="ECO:0000256" key="3">
    <source>
        <dbReference type="ARBA" id="ARBA00022670"/>
    </source>
</evidence>
<evidence type="ECO:0000256" key="2">
    <source>
        <dbReference type="ARBA" id="ARBA00007357"/>
    </source>
</evidence>
<reference evidence="11 12" key="1">
    <citation type="submission" date="2019-10" db="EMBL/GenBank/DDBJ databases">
        <title>Assembly and Annotation for the nematode Trichostrongylus colubriformis.</title>
        <authorList>
            <person name="Martin J."/>
        </authorList>
    </citation>
    <scope>NUCLEOTIDE SEQUENCE [LARGE SCALE GENOMIC DNA]</scope>
    <source>
        <strain evidence="11">G859</strain>
        <tissue evidence="11">Whole worm</tissue>
    </source>
</reference>
<dbReference type="GO" id="GO:0016485">
    <property type="term" value="P:protein processing"/>
    <property type="evidence" value="ECO:0007669"/>
    <property type="project" value="TreeGrafter"/>
</dbReference>
<dbReference type="PROSITE" id="PS51885">
    <property type="entry name" value="NEPRILYSIN"/>
    <property type="match status" value="1"/>
</dbReference>